<evidence type="ECO:0000313" key="7">
    <source>
        <dbReference type="Proteomes" id="UP000076079"/>
    </source>
</evidence>
<comment type="similarity">
    <text evidence="1">Belongs to the TolB family.</text>
</comment>
<keyword evidence="2 3" id="KW-0238">DNA-binding</keyword>
<name>A0A143PQ37_LUTPR</name>
<dbReference type="PATRIC" id="fig|1813736.3.peg.4300"/>
<dbReference type="InterPro" id="IPR011659">
    <property type="entry name" value="WD40"/>
</dbReference>
<evidence type="ECO:0000259" key="5">
    <source>
        <dbReference type="PROSITE" id="PS51755"/>
    </source>
</evidence>
<dbReference type="PANTHER" id="PTHR36842:SF1">
    <property type="entry name" value="PROTEIN TOLB"/>
    <property type="match status" value="1"/>
</dbReference>
<evidence type="ECO:0000313" key="6">
    <source>
        <dbReference type="EMBL" id="AMY10827.1"/>
    </source>
</evidence>
<dbReference type="CDD" id="cd00383">
    <property type="entry name" value="trans_reg_C"/>
    <property type="match status" value="1"/>
</dbReference>
<dbReference type="Pfam" id="PF00486">
    <property type="entry name" value="Trans_reg_C"/>
    <property type="match status" value="1"/>
</dbReference>
<dbReference type="SUPFAM" id="SSF46894">
    <property type="entry name" value="C-terminal effector domain of the bipartite response regulators"/>
    <property type="match status" value="1"/>
</dbReference>
<dbReference type="GO" id="GO:0006355">
    <property type="term" value="P:regulation of DNA-templated transcription"/>
    <property type="evidence" value="ECO:0007669"/>
    <property type="project" value="InterPro"/>
</dbReference>
<protein>
    <submittedName>
        <fullName evidence="6">Transcriptional activator CadC</fullName>
    </submittedName>
</protein>
<dbReference type="STRING" id="1855912.LuPra_04070"/>
<dbReference type="AlphaFoldDB" id="A0A143PQ37"/>
<dbReference type="PANTHER" id="PTHR36842">
    <property type="entry name" value="PROTEIN TOLB HOMOLOG"/>
    <property type="match status" value="1"/>
</dbReference>
<reference evidence="6 7" key="1">
    <citation type="journal article" date="2016" name="Genome Announc.">
        <title>First Complete Genome Sequence of a Subdivision 6 Acidobacterium Strain.</title>
        <authorList>
            <person name="Huang S."/>
            <person name="Vieira S."/>
            <person name="Bunk B."/>
            <person name="Riedel T."/>
            <person name="Sproer C."/>
            <person name="Overmann J."/>
        </authorList>
    </citation>
    <scope>NUCLEOTIDE SEQUENCE [LARGE SCALE GENOMIC DNA]</scope>
    <source>
        <strain evidence="7">DSM 100886 HEG_-6_39</strain>
    </source>
</reference>
<accession>A0A143PQ37</accession>
<dbReference type="InterPro" id="IPR011042">
    <property type="entry name" value="6-blade_b-propeller_TolB-like"/>
</dbReference>
<dbReference type="EMBL" id="CP015136">
    <property type="protein sequence ID" value="AMY10827.1"/>
    <property type="molecule type" value="Genomic_DNA"/>
</dbReference>
<dbReference type="Gene3D" id="2.120.10.30">
    <property type="entry name" value="TolB, C-terminal domain"/>
    <property type="match status" value="2"/>
</dbReference>
<dbReference type="KEGG" id="abac:LuPra_04070"/>
<organism evidence="6 7">
    <name type="scientific">Luteitalea pratensis</name>
    <dbReference type="NCBI Taxonomy" id="1855912"/>
    <lineage>
        <taxon>Bacteria</taxon>
        <taxon>Pseudomonadati</taxon>
        <taxon>Acidobacteriota</taxon>
        <taxon>Vicinamibacteria</taxon>
        <taxon>Vicinamibacterales</taxon>
        <taxon>Vicinamibacteraceae</taxon>
        <taxon>Luteitalea</taxon>
    </lineage>
</organism>
<reference evidence="7" key="2">
    <citation type="submission" date="2016-04" db="EMBL/GenBank/DDBJ databases">
        <title>First Complete Genome Sequence of a Subdivision 6 Acidobacterium.</title>
        <authorList>
            <person name="Huang S."/>
            <person name="Vieira S."/>
            <person name="Bunk B."/>
            <person name="Riedel T."/>
            <person name="Sproeer C."/>
            <person name="Overmann J."/>
        </authorList>
    </citation>
    <scope>NUCLEOTIDE SEQUENCE [LARGE SCALE GENOMIC DNA]</scope>
    <source>
        <strain evidence="7">DSM 100886 HEG_-6_39</strain>
    </source>
</reference>
<feature type="DNA-binding region" description="OmpR/PhoB-type" evidence="3">
    <location>
        <begin position="1"/>
        <end position="98"/>
    </location>
</feature>
<dbReference type="InterPro" id="IPR036388">
    <property type="entry name" value="WH-like_DNA-bd_sf"/>
</dbReference>
<sequence>MAVFEFGPFLLDPSTRLLHRDGVPQTLAPKTFDVLLLLIEQRARVVSKDELLQTVWPGTFVEEGNLSQQIFLLRKILGADDQPEYISTVPRRGYRFVAEVRERSEEPRALPRATRLSHTLSRRLATPLISGVLIAGVASLAYIRWGGSAAETADPRIISVTSLPGLESSPSISPDGNFVVFSWTGPNPEGIPDLWVSAVDRDSRQRLTQTPTAAETSPAWSPNGRDIAFIRVGEGVFVVPALGGPEQKVGDSGSMVAWMPDGRSLLVRDGEPEAGTPYGIFQIDRETSKRTQITHAPSGIGGSAFDVSPDGRSLAFIRYERPGVGDVYVAPIAGGEAHRRTNWNTEISGVSWTPDGRDIVYAVLEEPGLDQTLFRTPAIGNRLDRGVRALHVSAESPSMSRPPPGESGRLAFTTARIDVALRLIDLQGPLSDGVFQSVGRFADSTRLDVPGPFSKDGERVAFRAVDDQVQRSCRRDVVHRYMQRLTPARERRVVRGVKTGAHHGQDRPDEALRLAQGQVEDESERQGGLDGQIREPLLPARSARRRHSPPSLGVWREPERHVAPTDEAALVRPPVPHPIVRLVRGMHPRLHPTIMPRGRR</sequence>
<evidence type="ECO:0000256" key="4">
    <source>
        <dbReference type="SAM" id="MobiDB-lite"/>
    </source>
</evidence>
<dbReference type="SUPFAM" id="SSF82171">
    <property type="entry name" value="DPP6 N-terminal domain-like"/>
    <property type="match status" value="1"/>
</dbReference>
<dbReference type="InterPro" id="IPR016032">
    <property type="entry name" value="Sig_transdc_resp-reg_C-effctor"/>
</dbReference>
<dbReference type="Gene3D" id="1.10.10.10">
    <property type="entry name" value="Winged helix-like DNA-binding domain superfamily/Winged helix DNA-binding domain"/>
    <property type="match status" value="1"/>
</dbReference>
<gene>
    <name evidence="6" type="primary">cadC_13</name>
    <name evidence="6" type="ORF">LuPra_04070</name>
</gene>
<proteinExistence type="inferred from homology"/>
<keyword evidence="7" id="KW-1185">Reference proteome</keyword>
<dbReference type="InterPro" id="IPR001867">
    <property type="entry name" value="OmpR/PhoB-type_DNA-bd"/>
</dbReference>
<dbReference type="GO" id="GO:0003677">
    <property type="term" value="F:DNA binding"/>
    <property type="evidence" value="ECO:0007669"/>
    <property type="project" value="UniProtKB-UniRule"/>
</dbReference>
<dbReference type="SMART" id="SM00862">
    <property type="entry name" value="Trans_reg_C"/>
    <property type="match status" value="1"/>
</dbReference>
<dbReference type="Pfam" id="PF07676">
    <property type="entry name" value="PD40"/>
    <property type="match status" value="3"/>
</dbReference>
<evidence type="ECO:0000256" key="1">
    <source>
        <dbReference type="ARBA" id="ARBA00009820"/>
    </source>
</evidence>
<evidence type="ECO:0000256" key="2">
    <source>
        <dbReference type="ARBA" id="ARBA00023125"/>
    </source>
</evidence>
<feature type="region of interest" description="Disordered" evidence="4">
    <location>
        <begin position="515"/>
        <end position="560"/>
    </location>
</feature>
<dbReference type="Proteomes" id="UP000076079">
    <property type="component" value="Chromosome"/>
</dbReference>
<feature type="domain" description="OmpR/PhoB-type" evidence="5">
    <location>
        <begin position="1"/>
        <end position="98"/>
    </location>
</feature>
<evidence type="ECO:0000256" key="3">
    <source>
        <dbReference type="PROSITE-ProRule" id="PRU01091"/>
    </source>
</evidence>
<dbReference type="PROSITE" id="PS51755">
    <property type="entry name" value="OMPR_PHOB"/>
    <property type="match status" value="1"/>
</dbReference>
<dbReference type="GO" id="GO:0000160">
    <property type="term" value="P:phosphorelay signal transduction system"/>
    <property type="evidence" value="ECO:0007669"/>
    <property type="project" value="InterPro"/>
</dbReference>